<comment type="caution">
    <text evidence="1">The sequence shown here is derived from an EMBL/GenBank/DDBJ whole genome shotgun (WGS) entry which is preliminary data.</text>
</comment>
<accession>A0A8S1VRE3</accession>
<proteinExistence type="predicted"/>
<reference evidence="1" key="1">
    <citation type="submission" date="2021-01" db="EMBL/GenBank/DDBJ databases">
        <authorList>
            <consortium name="Genoscope - CEA"/>
            <person name="William W."/>
        </authorList>
    </citation>
    <scope>NUCLEOTIDE SEQUENCE</scope>
</reference>
<organism evidence="1 2">
    <name type="scientific">Paramecium octaurelia</name>
    <dbReference type="NCBI Taxonomy" id="43137"/>
    <lineage>
        <taxon>Eukaryota</taxon>
        <taxon>Sar</taxon>
        <taxon>Alveolata</taxon>
        <taxon>Ciliophora</taxon>
        <taxon>Intramacronucleata</taxon>
        <taxon>Oligohymenophorea</taxon>
        <taxon>Peniculida</taxon>
        <taxon>Parameciidae</taxon>
        <taxon>Paramecium</taxon>
    </lineage>
</organism>
<evidence type="ECO:0000313" key="1">
    <source>
        <dbReference type="EMBL" id="CAD8180174.1"/>
    </source>
</evidence>
<protein>
    <submittedName>
        <fullName evidence="1">Uncharacterized protein</fullName>
    </submittedName>
</protein>
<dbReference type="EMBL" id="CAJJDP010000073">
    <property type="protein sequence ID" value="CAD8180174.1"/>
    <property type="molecule type" value="Genomic_DNA"/>
</dbReference>
<name>A0A8S1VRE3_PAROT</name>
<keyword evidence="2" id="KW-1185">Reference proteome</keyword>
<evidence type="ECO:0000313" key="2">
    <source>
        <dbReference type="Proteomes" id="UP000683925"/>
    </source>
</evidence>
<dbReference type="Proteomes" id="UP000683925">
    <property type="component" value="Unassembled WGS sequence"/>
</dbReference>
<gene>
    <name evidence="1" type="ORF">POCTA_138.1.T0740182</name>
</gene>
<dbReference type="AlphaFoldDB" id="A0A8S1VRE3"/>
<sequence>MQQQTIQDIETQANQLLESVYQRKSESITSYSKLKRQEEVIINNPLFKQGIRFRICICRVSR</sequence>